<evidence type="ECO:0000313" key="2">
    <source>
        <dbReference type="EMBL" id="OGD33984.1"/>
    </source>
</evidence>
<sequence>MKRTVYIAAFTFLGILLQFLAHAVFERWYIIRLVKDFDTYGLGLTWDQWFLVHHVAAVILFIAGAAFGFWQGRYWWPKLYDEQGNKRWKR</sequence>
<keyword evidence="1" id="KW-1133">Transmembrane helix</keyword>
<dbReference type="EMBL" id="MEYS01000002">
    <property type="protein sequence ID" value="OGD33984.1"/>
    <property type="molecule type" value="Genomic_DNA"/>
</dbReference>
<feature type="transmembrane region" description="Helical" evidence="1">
    <location>
        <begin position="49"/>
        <end position="70"/>
    </location>
</feature>
<evidence type="ECO:0000256" key="1">
    <source>
        <dbReference type="SAM" id="Phobius"/>
    </source>
</evidence>
<evidence type="ECO:0000313" key="3">
    <source>
        <dbReference type="Proteomes" id="UP000176650"/>
    </source>
</evidence>
<name>A0A1F5BTS7_9BACT</name>
<dbReference type="STRING" id="1797298.A2988_00665"/>
<keyword evidence="1" id="KW-0472">Membrane</keyword>
<accession>A0A1F5BTS7</accession>
<gene>
    <name evidence="2" type="ORF">A2988_00665</name>
</gene>
<organism evidence="2 3">
    <name type="scientific">Candidatus Azambacteria bacterium RIFCSPLOWO2_01_FULL_46_25</name>
    <dbReference type="NCBI Taxonomy" id="1797298"/>
    <lineage>
        <taxon>Bacteria</taxon>
        <taxon>Candidatus Azamiibacteriota</taxon>
    </lineage>
</organism>
<keyword evidence="1" id="KW-0812">Transmembrane</keyword>
<dbReference type="Proteomes" id="UP000176650">
    <property type="component" value="Unassembled WGS sequence"/>
</dbReference>
<reference evidence="2 3" key="1">
    <citation type="journal article" date="2016" name="Nat. Commun.">
        <title>Thousands of microbial genomes shed light on interconnected biogeochemical processes in an aquifer system.</title>
        <authorList>
            <person name="Anantharaman K."/>
            <person name="Brown C.T."/>
            <person name="Hug L.A."/>
            <person name="Sharon I."/>
            <person name="Castelle C.J."/>
            <person name="Probst A.J."/>
            <person name="Thomas B.C."/>
            <person name="Singh A."/>
            <person name="Wilkins M.J."/>
            <person name="Karaoz U."/>
            <person name="Brodie E.L."/>
            <person name="Williams K.H."/>
            <person name="Hubbard S.S."/>
            <person name="Banfield J.F."/>
        </authorList>
    </citation>
    <scope>NUCLEOTIDE SEQUENCE [LARGE SCALE GENOMIC DNA]</scope>
</reference>
<protein>
    <submittedName>
        <fullName evidence="2">Uncharacterized protein</fullName>
    </submittedName>
</protein>
<comment type="caution">
    <text evidence="2">The sequence shown here is derived from an EMBL/GenBank/DDBJ whole genome shotgun (WGS) entry which is preliminary data.</text>
</comment>
<proteinExistence type="predicted"/>
<dbReference type="AlphaFoldDB" id="A0A1F5BTS7"/>